<feature type="transmembrane region" description="Helical" evidence="11">
    <location>
        <begin position="236"/>
        <end position="257"/>
    </location>
</feature>
<dbReference type="Pfam" id="PF00510">
    <property type="entry name" value="COX3"/>
    <property type="match status" value="2"/>
</dbReference>
<evidence type="ECO:0000256" key="4">
    <source>
        <dbReference type="ARBA" id="ARBA00022692"/>
    </source>
</evidence>
<dbReference type="EC" id="7.1.1.9" evidence="3"/>
<evidence type="ECO:0000256" key="5">
    <source>
        <dbReference type="ARBA" id="ARBA00022967"/>
    </source>
</evidence>
<keyword evidence="5" id="KW-1278">Translocase</keyword>
<evidence type="ECO:0000256" key="3">
    <source>
        <dbReference type="ARBA" id="ARBA00012949"/>
    </source>
</evidence>
<comment type="caution">
    <text evidence="13">The sequence shown here is derived from an EMBL/GenBank/DDBJ whole genome shotgun (WGS) entry which is preliminary data.</text>
</comment>
<gene>
    <name evidence="13" type="ORF">DFR24_4195</name>
</gene>
<feature type="transmembrane region" description="Helical" evidence="11">
    <location>
        <begin position="51"/>
        <end position="70"/>
    </location>
</feature>
<reference evidence="13 14" key="1">
    <citation type="submission" date="2019-03" db="EMBL/GenBank/DDBJ databases">
        <title>Genomic Encyclopedia of Type Strains, Phase IV (KMG-IV): sequencing the most valuable type-strain genomes for metagenomic binning, comparative biology and taxonomic classification.</title>
        <authorList>
            <person name="Goeker M."/>
        </authorList>
    </citation>
    <scope>NUCLEOTIDE SEQUENCE [LARGE SCALE GENOMIC DNA]</scope>
    <source>
        <strain evidence="13 14">DSM 26377</strain>
    </source>
</reference>
<dbReference type="InterPro" id="IPR013833">
    <property type="entry name" value="Cyt_c_oxidase_su3_a-hlx"/>
</dbReference>
<protein>
    <recommendedName>
        <fullName evidence="3">cytochrome-c oxidase</fullName>
        <ecNumber evidence="3">7.1.1.9</ecNumber>
    </recommendedName>
    <alternativeName>
        <fullName evidence="8">Cytochrome aa3 subunit 3</fullName>
    </alternativeName>
    <alternativeName>
        <fullName evidence="9">Cytochrome c oxidase polypeptide III</fullName>
    </alternativeName>
</protein>
<proteinExistence type="inferred from homology"/>
<dbReference type="PANTHER" id="PTHR11403:SF7">
    <property type="entry name" value="CYTOCHROME C OXIDASE SUBUNIT 3"/>
    <property type="match status" value="1"/>
</dbReference>
<evidence type="ECO:0000256" key="9">
    <source>
        <dbReference type="ARBA" id="ARBA00031625"/>
    </source>
</evidence>
<dbReference type="CDD" id="cd01665">
    <property type="entry name" value="Cyt_c_Oxidase_III"/>
    <property type="match status" value="1"/>
</dbReference>
<feature type="domain" description="Heme-copper oxidase subunit III family profile" evidence="12">
    <location>
        <begin position="13"/>
        <end position="298"/>
    </location>
</feature>
<comment type="similarity">
    <text evidence="2 10">Belongs to the cytochrome c oxidase subunit 3 family.</text>
</comment>
<feature type="transmembrane region" description="Helical" evidence="11">
    <location>
        <begin position="278"/>
        <end position="297"/>
    </location>
</feature>
<dbReference type="RefSeq" id="WP_133883347.1">
    <property type="nucleotide sequence ID" value="NZ_MWIN01000013.1"/>
</dbReference>
<dbReference type="Proteomes" id="UP000295341">
    <property type="component" value="Unassembled WGS sequence"/>
</dbReference>
<sequence length="298" mass="33471">MSSHAAPAAAGSPPSRYFVPDPSVWPFILTAGLFTVIVGVWGFLEHKQFPIALPIYAGAAVSIYIIFRWLRGVSLESEHGKYNLQVDGTYRMAMAWFIFSEVMFFGAFFGALWYAREMSIPWLSGEGTKMATHLALWPGFENIWPNNGPMELNGHFETVGAWGLPFVNTLLLLTSGVTITMAHHALKENHRLSTILWMWATVGLGVAFLICQAYEYHHAYEGLNLKLASGIYGSTFFMLTGFHGMHVTLGTIMLIIITCRLMAGHFKPDSHFGFEGVAWYWHFVDVVWIGLFVFVYVL</sequence>
<dbReference type="Gene3D" id="1.10.287.70">
    <property type="match status" value="1"/>
</dbReference>
<keyword evidence="14" id="KW-1185">Reference proteome</keyword>
<feature type="transmembrane region" description="Helical" evidence="11">
    <location>
        <begin position="90"/>
        <end position="115"/>
    </location>
</feature>
<evidence type="ECO:0000313" key="13">
    <source>
        <dbReference type="EMBL" id="TDU25750.1"/>
    </source>
</evidence>
<dbReference type="PANTHER" id="PTHR11403">
    <property type="entry name" value="CYTOCHROME C OXIDASE SUBUNIT III"/>
    <property type="match status" value="1"/>
</dbReference>
<evidence type="ECO:0000256" key="6">
    <source>
        <dbReference type="ARBA" id="ARBA00022989"/>
    </source>
</evidence>
<keyword evidence="6 11" id="KW-1133">Transmembrane helix</keyword>
<dbReference type="FunFam" id="1.20.120.80:FF:000003">
    <property type="entry name" value="Cytochrome c oxidase subunit 3"/>
    <property type="match status" value="1"/>
</dbReference>
<evidence type="ECO:0000256" key="10">
    <source>
        <dbReference type="RuleBase" id="RU003376"/>
    </source>
</evidence>
<keyword evidence="7 11" id="KW-0472">Membrane</keyword>
<dbReference type="InterPro" id="IPR035973">
    <property type="entry name" value="Cyt_c_oxidase_su3-like_sf"/>
</dbReference>
<evidence type="ECO:0000256" key="1">
    <source>
        <dbReference type="ARBA" id="ARBA00004141"/>
    </source>
</evidence>
<dbReference type="Gene3D" id="1.20.120.80">
    <property type="entry name" value="Cytochrome c oxidase, subunit III, four-helix bundle"/>
    <property type="match status" value="1"/>
</dbReference>
<evidence type="ECO:0000256" key="8">
    <source>
        <dbReference type="ARBA" id="ARBA00031400"/>
    </source>
</evidence>
<evidence type="ECO:0000313" key="14">
    <source>
        <dbReference type="Proteomes" id="UP000295341"/>
    </source>
</evidence>
<organism evidence="13 14">
    <name type="scientific">Panacagrimonas perspica</name>
    <dbReference type="NCBI Taxonomy" id="381431"/>
    <lineage>
        <taxon>Bacteria</taxon>
        <taxon>Pseudomonadati</taxon>
        <taxon>Pseudomonadota</taxon>
        <taxon>Gammaproteobacteria</taxon>
        <taxon>Nevskiales</taxon>
        <taxon>Nevskiaceae</taxon>
        <taxon>Panacagrimonas</taxon>
    </lineage>
</organism>
<evidence type="ECO:0000256" key="11">
    <source>
        <dbReference type="SAM" id="Phobius"/>
    </source>
</evidence>
<dbReference type="GO" id="GO:0005886">
    <property type="term" value="C:plasma membrane"/>
    <property type="evidence" value="ECO:0007669"/>
    <property type="project" value="UniProtKB-SubCell"/>
</dbReference>
<dbReference type="OrthoDB" id="9810850at2"/>
<evidence type="ECO:0000256" key="7">
    <source>
        <dbReference type="ARBA" id="ARBA00023136"/>
    </source>
</evidence>
<name>A0A4R7NYX7_9GAMM</name>
<feature type="transmembrane region" description="Helical" evidence="11">
    <location>
        <begin position="24"/>
        <end position="44"/>
    </location>
</feature>
<dbReference type="EMBL" id="SOBT01000011">
    <property type="protein sequence ID" value="TDU25750.1"/>
    <property type="molecule type" value="Genomic_DNA"/>
</dbReference>
<comment type="subcellular location">
    <subcellularLocation>
        <location evidence="10">Cell membrane</location>
        <topology evidence="10">Multi-pass membrane protein</topology>
    </subcellularLocation>
    <subcellularLocation>
        <location evidence="1">Membrane</location>
        <topology evidence="1">Multi-pass membrane protein</topology>
    </subcellularLocation>
</comment>
<dbReference type="SUPFAM" id="SSF81452">
    <property type="entry name" value="Cytochrome c oxidase subunit III-like"/>
    <property type="match status" value="1"/>
</dbReference>
<feature type="transmembrane region" description="Helical" evidence="11">
    <location>
        <begin position="194"/>
        <end position="216"/>
    </location>
</feature>
<dbReference type="InterPro" id="IPR000298">
    <property type="entry name" value="Cyt_c_oxidase-like_su3"/>
</dbReference>
<dbReference type="GO" id="GO:0019646">
    <property type="term" value="P:aerobic electron transport chain"/>
    <property type="evidence" value="ECO:0007669"/>
    <property type="project" value="InterPro"/>
</dbReference>
<feature type="transmembrane region" description="Helical" evidence="11">
    <location>
        <begin position="160"/>
        <end position="182"/>
    </location>
</feature>
<evidence type="ECO:0000259" key="12">
    <source>
        <dbReference type="PROSITE" id="PS50253"/>
    </source>
</evidence>
<dbReference type="InterPro" id="IPR033945">
    <property type="entry name" value="Cyt_c_oxase_su3_dom"/>
</dbReference>
<keyword evidence="4 10" id="KW-0812">Transmembrane</keyword>
<dbReference type="GO" id="GO:0004129">
    <property type="term" value="F:cytochrome-c oxidase activity"/>
    <property type="evidence" value="ECO:0007669"/>
    <property type="project" value="UniProtKB-EC"/>
</dbReference>
<dbReference type="AlphaFoldDB" id="A0A4R7NYX7"/>
<dbReference type="PROSITE" id="PS50253">
    <property type="entry name" value="COX3"/>
    <property type="match status" value="1"/>
</dbReference>
<evidence type="ECO:0000256" key="2">
    <source>
        <dbReference type="ARBA" id="ARBA00010581"/>
    </source>
</evidence>
<accession>A0A4R7NYX7</accession>
<dbReference type="InterPro" id="IPR024791">
    <property type="entry name" value="Cyt_c/ubiquinol_Oxase_su3"/>
</dbReference>